<evidence type="ECO:0000259" key="6">
    <source>
        <dbReference type="PROSITE" id="PS50089"/>
    </source>
</evidence>
<dbReference type="PROSITE" id="PS50089">
    <property type="entry name" value="ZF_RING_2"/>
    <property type="match status" value="1"/>
</dbReference>
<evidence type="ECO:0000256" key="2">
    <source>
        <dbReference type="ARBA" id="ARBA00022771"/>
    </source>
</evidence>
<dbReference type="SUPFAM" id="SSF57850">
    <property type="entry name" value="RING/U-box"/>
    <property type="match status" value="1"/>
</dbReference>
<dbReference type="InterPro" id="IPR013083">
    <property type="entry name" value="Znf_RING/FYVE/PHD"/>
</dbReference>
<proteinExistence type="inferred from homology"/>
<protein>
    <recommendedName>
        <fullName evidence="6">RING-type domain-containing protein</fullName>
    </recommendedName>
</protein>
<accession>A0A815TGL8</accession>
<keyword evidence="8" id="KW-1185">Reference proteome</keyword>
<dbReference type="Gene3D" id="3.30.40.10">
    <property type="entry name" value="Zinc/RING finger domain, C3HC4 (zinc finger)"/>
    <property type="match status" value="2"/>
</dbReference>
<dbReference type="InterPro" id="IPR001841">
    <property type="entry name" value="Znf_RING"/>
</dbReference>
<comment type="caution">
    <text evidence="7">The sequence shown here is derived from an EMBL/GenBank/DDBJ whole genome shotgun (WGS) entry which is preliminary data.</text>
</comment>
<organism evidence="7 8">
    <name type="scientific">Adineta ricciae</name>
    <name type="common">Rotifer</name>
    <dbReference type="NCBI Taxonomy" id="249248"/>
    <lineage>
        <taxon>Eukaryota</taxon>
        <taxon>Metazoa</taxon>
        <taxon>Spiralia</taxon>
        <taxon>Gnathifera</taxon>
        <taxon>Rotifera</taxon>
        <taxon>Eurotatoria</taxon>
        <taxon>Bdelloidea</taxon>
        <taxon>Adinetida</taxon>
        <taxon>Adinetidae</taxon>
        <taxon>Adineta</taxon>
    </lineage>
</organism>
<evidence type="ECO:0000256" key="1">
    <source>
        <dbReference type="ARBA" id="ARBA00022723"/>
    </source>
</evidence>
<evidence type="ECO:0000256" key="5">
    <source>
        <dbReference type="PROSITE-ProRule" id="PRU00175"/>
    </source>
</evidence>
<comment type="similarity">
    <text evidence="4">Belongs to the ZFTRAF1 family.</text>
</comment>
<dbReference type="CDD" id="cd16505">
    <property type="entry name" value="RING-HC_CYHR1"/>
    <property type="match status" value="1"/>
</dbReference>
<dbReference type="PANTHER" id="PTHR23059:SF4">
    <property type="entry name" value="ZINC FINGER TRAF-TYPE-CONTAINING PROTEIN 1"/>
    <property type="match status" value="1"/>
</dbReference>
<dbReference type="Proteomes" id="UP000663828">
    <property type="component" value="Unassembled WGS sequence"/>
</dbReference>
<reference evidence="7" key="1">
    <citation type="submission" date="2021-02" db="EMBL/GenBank/DDBJ databases">
        <authorList>
            <person name="Nowell W R."/>
        </authorList>
    </citation>
    <scope>NUCLEOTIDE SEQUENCE</scope>
</reference>
<sequence>MMAEIATTGISNELQPNSSIDLMNLSSDILESTTATTNSLLDSIDVNEPPTKKCRVTTNEKPRLLEDRIGSILSCCICLDLSTLPIYQCVNGHLMCASCFNHLLADCKLKDEQTTCPNCRCEISKSNCTRNLAVEKTISELPIQCDYCLQTYLRSEIKAHRIQSCAERPTVCDYSLLGCNWNGPFHTLSSHLTVCEYPSKTGLELIETIQAQKRAYDEEKKCLETVVDLLSLNQIGVSDLILKPLRTDDFVAKLYFETSRFTALQYQWQVRARINDNNPHPHTTVYRSLSYQLVLKSKISQTIDLKFFLLKGPHGDPSTSQVQPIIYHFEFNPNNTETEYLKLPITSQECNRMLSSSSISFRLLMVQLDKP</sequence>
<keyword evidence="3" id="KW-0862">Zinc</keyword>
<dbReference type="SUPFAM" id="SSF49599">
    <property type="entry name" value="TRAF domain-like"/>
    <property type="match status" value="1"/>
</dbReference>
<feature type="domain" description="RING-type" evidence="6">
    <location>
        <begin position="75"/>
        <end position="120"/>
    </location>
</feature>
<dbReference type="GO" id="GO:0005634">
    <property type="term" value="C:nucleus"/>
    <property type="evidence" value="ECO:0007669"/>
    <property type="project" value="TreeGrafter"/>
</dbReference>
<evidence type="ECO:0000313" key="7">
    <source>
        <dbReference type="EMBL" id="CAF1506185.1"/>
    </source>
</evidence>
<dbReference type="GO" id="GO:0008270">
    <property type="term" value="F:zinc ion binding"/>
    <property type="evidence" value="ECO:0007669"/>
    <property type="project" value="UniProtKB-KW"/>
</dbReference>
<dbReference type="AlphaFoldDB" id="A0A815TGL8"/>
<keyword evidence="1" id="KW-0479">Metal-binding</keyword>
<name>A0A815TGL8_ADIRI</name>
<dbReference type="InterPro" id="IPR039338">
    <property type="entry name" value="ZFTRAF1"/>
</dbReference>
<evidence type="ECO:0000256" key="3">
    <source>
        <dbReference type="ARBA" id="ARBA00022833"/>
    </source>
</evidence>
<dbReference type="PANTHER" id="PTHR23059">
    <property type="entry name" value="CYSTEINE AND HISTIDINE-RICH PROTEIN 1"/>
    <property type="match status" value="1"/>
</dbReference>
<evidence type="ECO:0000313" key="8">
    <source>
        <dbReference type="Proteomes" id="UP000663828"/>
    </source>
</evidence>
<dbReference type="EMBL" id="CAJNOR010004489">
    <property type="protein sequence ID" value="CAF1506185.1"/>
    <property type="molecule type" value="Genomic_DNA"/>
</dbReference>
<gene>
    <name evidence="7" type="ORF">XAT740_LOCUS39949</name>
</gene>
<evidence type="ECO:0000256" key="4">
    <source>
        <dbReference type="ARBA" id="ARBA00034319"/>
    </source>
</evidence>
<keyword evidence="2 5" id="KW-0863">Zinc-finger</keyword>